<proteinExistence type="predicted"/>
<dbReference type="SUPFAM" id="SSF56935">
    <property type="entry name" value="Porins"/>
    <property type="match status" value="1"/>
</dbReference>
<gene>
    <name evidence="2" type="ORF">RSP_3669</name>
</gene>
<name>Q3IW06_CERS4</name>
<dbReference type="EnsemblBacteria" id="ABA81278">
    <property type="protein sequence ID" value="ABA81278"/>
    <property type="gene ID" value="RSP_3669"/>
</dbReference>
<reference evidence="3" key="1">
    <citation type="submission" date="2005-09" db="EMBL/GenBank/DDBJ databases">
        <title>Complete sequence of chromosome 2 of Rhodobacter sphaeroides 2.4.1.</title>
        <authorList>
            <person name="Copeland A."/>
            <person name="Lucas S."/>
            <person name="Lapidus A."/>
            <person name="Barry K."/>
            <person name="Detter J.C."/>
            <person name="Glavina T."/>
            <person name="Hammon N."/>
            <person name="Israni S."/>
            <person name="Pitluck S."/>
            <person name="Richardson P."/>
            <person name="Mackenzie C."/>
            <person name="Choudhary M."/>
            <person name="Larimer F."/>
            <person name="Hauser L.J."/>
            <person name="Land M."/>
            <person name="Donohue T.J."/>
            <person name="Kaplan S."/>
        </authorList>
    </citation>
    <scope>NUCLEOTIDE SEQUENCE [LARGE SCALE GENOMIC DNA]</scope>
    <source>
        <strain evidence="3">ATCC 17023 / DSM 158 / JCM 6121 / CCUG 31486 / LMG 2827 / NBRC 12203 / NCIMB 8253 / ATH 2.4.1.</strain>
    </source>
</reference>
<feature type="signal peptide" evidence="1">
    <location>
        <begin position="1"/>
        <end position="29"/>
    </location>
</feature>
<dbReference type="Proteomes" id="UP000002703">
    <property type="component" value="Chromosome 2"/>
</dbReference>
<protein>
    <submittedName>
        <fullName evidence="2">Uncharacterized protein</fullName>
    </submittedName>
</protein>
<dbReference type="AlphaFoldDB" id="Q3IW06"/>
<keyword evidence="3" id="KW-1185">Reference proteome</keyword>
<organism evidence="2 3">
    <name type="scientific">Cereibacter sphaeroides (strain ATCC 17023 / DSM 158 / JCM 6121 / CCUG 31486 / LMG 2827 / NBRC 12203 / NCIMB 8253 / ATH 2.4.1.)</name>
    <name type="common">Rhodobacter sphaeroides</name>
    <dbReference type="NCBI Taxonomy" id="272943"/>
    <lineage>
        <taxon>Bacteria</taxon>
        <taxon>Pseudomonadati</taxon>
        <taxon>Pseudomonadota</taxon>
        <taxon>Alphaproteobacteria</taxon>
        <taxon>Rhodobacterales</taxon>
        <taxon>Paracoccaceae</taxon>
        <taxon>Cereibacter</taxon>
    </lineage>
</organism>
<dbReference type="PATRIC" id="fig|272943.9.peg.4109"/>
<evidence type="ECO:0000256" key="1">
    <source>
        <dbReference type="SAM" id="SignalP"/>
    </source>
</evidence>
<dbReference type="OrthoDB" id="9773411at2"/>
<accession>Q3IW06</accession>
<feature type="chain" id="PRO_5004225971" evidence="1">
    <location>
        <begin position="30"/>
        <end position="1175"/>
    </location>
</feature>
<dbReference type="eggNOG" id="COG2067">
    <property type="taxonomic scope" value="Bacteria"/>
</dbReference>
<evidence type="ECO:0000313" key="3">
    <source>
        <dbReference type="Proteomes" id="UP000002703"/>
    </source>
</evidence>
<evidence type="ECO:0000313" key="2">
    <source>
        <dbReference type="EMBL" id="ABA81278.1"/>
    </source>
</evidence>
<keyword evidence="1" id="KW-0732">Signal</keyword>
<dbReference type="STRING" id="272943.RSP_3669"/>
<dbReference type="EMBL" id="CP000144">
    <property type="protein sequence ID" value="ABA81278.1"/>
    <property type="molecule type" value="Genomic_DNA"/>
</dbReference>
<sequence>MTRMFGMNVRALAGLSVSLLALGAGSALAEDCAGRPGPSAMEACDQVALPVGENTEAGGPVVQPPLGGDGFLISVDGAPAAGDPATADGQRQADLRLSDADVDLRFDGFGVAPRLDAGRADPGPAGPGDRVVLRSRTNYPAFLARAEFRIYDMDASGGGTRLLTTVPVAPNGEAALTLPEGRDLQYVLRVYDRAGRYDETAPLPFGAPDRRGLAFGAGEEEGSDNATQRNIPIRGGAVTVHVRNLAPGARLETLGTSVVPDPSGAAVVQRILPPGHHGIDVRVPGALDITRDLTIPASDWFTVGVADLSFGRRMGSLPEGTDKTWQRGRLQFYAKGKTARGYEITASADTREDDLSDLLGNVLDKDPRAVLGRLDPDLYYPTYGDDSILTDDTPTSSGLYVKVEKDGSFGLWGDFKSKSRGTELLRNERSLYGGQLVLQSRATTPGGEARLRFEGYAAEPDQLPQRDLLRGTGGSVYFLSRQDLLEGSETLTVQVRDPDTGRVISTRGLVNGQDYSVNYAQGVVTLYAPLSSYAGTSGLLSGSAVGEDDLYLVAQYEWAPVTGDVDGMAFGARVEAWATDRLRLGMSGQVDRTGLADQTSTGADLLWKLSEGTYLEAEAARSEGPGFGFTSSIDGGLTLETTDPVDGTGEGYRLKARADLADLRPGTEGHVEVWAERRTAGFSSIDHQTTEDEELWGLETEVATSERGRLAFRYEHYRKDPDEKLDEARLGYAHRLNDRDTVELAFGHLDREDPGRADRTGRRQDAGAGFRRELSDLLSWELWGRTTVARSGGIERADRAGVKLDTALGQDWRLQTGISAGHTGWGGEIMLRREKDAAESTYLGYVLDPDRTLDDVTLTGRDHGKFVGGARRKLGESTSVFGENSYDLFGQRRTLASSYGVEYAASERTVWTGAAEFGRVADDATGDLDRVALSFGVRYDDGKRLSMKGRLELRRDSGTYEGRDRDADTILGTGTVRYALNDAERIVSSLQFVLPDNGTATLPEGDYIRYDLGYALRPTDNDRLNLLAKYQYLYDLYGQETDGVQSRSPRQKTHVVSLDAEYDVTERWTLGGKLGMRFGASSAAEGEAFVDNDAWLGVVSARYHLVHNWDLLAEVRQLHAEQAGTTETGVLVGGYRQVNRNMSMGLIYNFGRFSDDLTDLVQDDKGLALNLIAQF</sequence>
<dbReference type="KEGG" id="rsp:RSP_3669"/>